<gene>
    <name evidence="3" type="ORF">E7811_01995</name>
</gene>
<protein>
    <recommendedName>
        <fullName evidence="5">Translation initiation factor 2</fullName>
    </recommendedName>
</protein>
<evidence type="ECO:0008006" key="5">
    <source>
        <dbReference type="Google" id="ProtNLM"/>
    </source>
</evidence>
<sequence length="1075" mass="109837">MKPNFALNLTHESIGLLHRSGRGWTEIGVAELDAPDLGEALTYLRRSALGLSPSGFATKLIIPNSQILYDRVHAPGPDDDSRRAQIARALEGRTPYRVEELAFDWWGEGDEVEVAVVAKETLAEAEQFAQQYKFNPVSFVAIPDGQDFAGEPFFGTTKSADQPVERDEAPVTILHREPAQPDPVPEPEPLPAPEPEPLPGPEPLPAPMPEPEPVPGPEPEPEDEPLPEPEVVPEEEPELEPELEPDAPYEIPFPDDDDLRPEAPVEVPLDPGIHEMPPMVDPDLPPLTMEDEAPVALDIVDDLEAEAALARALDTTTPVLTARAARVSLAPFGASEAGGGEDASATAGSAQKAAATEGETAAQPEAPTFASRRRPEPLRATREGPAPAPKQPAPKPPARKEPTGKELAGKEPEAAPAARAKETAGKAAKAAGQFGAATAKSAGKALSALVTAPGIPGLKPAKTAAPAAKPKAKPPAARTRAAEAAPGLSPDVAEKALARFNRAPTRGKPRYLGLILTGVLLLVLAIIAAWSSIYLASSSDSDGATDTALATAEQAEPQTPATDAPDTALAAADTAPAIDDEALADGQDPEAMSIAEAEADGQLPEDVTAGPAETALSDAPPADAASGAGAGAEMPAAAAQDAGTAAQGEIVLSSMDTPPQPLDPLALPSPDAASDAPPAAQAPPPPFGTLYEFDAEGRIKPTPEGVVTPDGVLLVAGRPPLAPPARPVVEVAPETAPEAAPETAVEAALPPADAPAEPGDNAATTEGALTASAEPTGADVFQADPALAGFRPLGRPAALVPPTEAPADTTGEAPADGTADPAADPSAETSAEGGEDANLAIPEDARFASLRPRLRPAAVVAAAEEARKAEDARKATEAASIAAAAAAAAEAAVADELAAEEARLASASPLAVQVSRRPAARPNDLSRAVQAAAAAAVRAVPTEPAPPPAPEPEPAPTQRAAVRTPSPPDAPTVFSAPEADDEPEVSASASRGSAPKGVVAKNATFVNAINLSKLNLIGVYGTQSKRYALIRESNGRYKKIKVGDRLDGGRVAAITASEVRYQKGGRMLVLAMPKG</sequence>
<accession>A0A4S3MQ13</accession>
<feature type="compositionally biased region" description="Low complexity" evidence="1">
    <location>
        <begin position="927"/>
        <end position="942"/>
    </location>
</feature>
<dbReference type="Gene3D" id="3.30.420.380">
    <property type="match status" value="1"/>
</dbReference>
<feature type="compositionally biased region" description="Low complexity" evidence="1">
    <location>
        <begin position="618"/>
        <end position="648"/>
    </location>
</feature>
<comment type="caution">
    <text evidence="3">The sequence shown here is derived from an EMBL/GenBank/DDBJ whole genome shotgun (WGS) entry which is preliminary data.</text>
</comment>
<feature type="compositionally biased region" description="Low complexity" evidence="1">
    <location>
        <begin position="459"/>
        <end position="486"/>
    </location>
</feature>
<dbReference type="Proteomes" id="UP000309450">
    <property type="component" value="Unassembled WGS sequence"/>
</dbReference>
<feature type="compositionally biased region" description="Low complexity" evidence="1">
    <location>
        <begin position="342"/>
        <end position="356"/>
    </location>
</feature>
<evidence type="ECO:0000313" key="4">
    <source>
        <dbReference type="Proteomes" id="UP000309450"/>
    </source>
</evidence>
<feature type="compositionally biased region" description="Basic and acidic residues" evidence="1">
    <location>
        <begin position="373"/>
        <end position="382"/>
    </location>
</feature>
<keyword evidence="4" id="KW-1185">Reference proteome</keyword>
<dbReference type="InterPro" id="IPR043129">
    <property type="entry name" value="ATPase_NBD"/>
</dbReference>
<dbReference type="Gene3D" id="2.30.30.830">
    <property type="match status" value="1"/>
</dbReference>
<proteinExistence type="predicted"/>
<feature type="region of interest" description="Disordered" evidence="1">
    <location>
        <begin position="792"/>
        <end position="847"/>
    </location>
</feature>
<dbReference type="AlphaFoldDB" id="A0A4S3MQ13"/>
<keyword evidence="2" id="KW-0472">Membrane</keyword>
<feature type="region of interest" description="Disordered" evidence="1">
    <location>
        <begin position="151"/>
        <end position="289"/>
    </location>
</feature>
<feature type="region of interest" description="Disordered" evidence="1">
    <location>
        <begin position="905"/>
        <end position="994"/>
    </location>
</feature>
<feature type="compositionally biased region" description="Pro residues" evidence="1">
    <location>
        <begin position="180"/>
        <end position="218"/>
    </location>
</feature>
<keyword evidence="2" id="KW-0812">Transmembrane</keyword>
<feature type="compositionally biased region" description="Basic and acidic residues" evidence="1">
    <location>
        <begin position="398"/>
        <end position="424"/>
    </location>
</feature>
<feature type="compositionally biased region" description="Low complexity" evidence="1">
    <location>
        <begin position="735"/>
        <end position="763"/>
    </location>
</feature>
<feature type="region of interest" description="Disordered" evidence="1">
    <location>
        <begin position="735"/>
        <end position="772"/>
    </location>
</feature>
<feature type="compositionally biased region" description="Basic and acidic residues" evidence="1">
    <location>
        <begin position="163"/>
        <end position="179"/>
    </location>
</feature>
<dbReference type="OrthoDB" id="7870459at2"/>
<organism evidence="3 4">
    <name type="scientific">Aliigemmobacter aestuarii</name>
    <dbReference type="NCBI Taxonomy" id="1445661"/>
    <lineage>
        <taxon>Bacteria</taxon>
        <taxon>Pseudomonadati</taxon>
        <taxon>Pseudomonadota</taxon>
        <taxon>Alphaproteobacteria</taxon>
        <taxon>Rhodobacterales</taxon>
        <taxon>Paracoccaceae</taxon>
        <taxon>Aliigemmobacter</taxon>
    </lineage>
</organism>
<feature type="compositionally biased region" description="Pro residues" evidence="1">
    <location>
        <begin position="386"/>
        <end position="396"/>
    </location>
</feature>
<feature type="compositionally biased region" description="Low complexity" evidence="1">
    <location>
        <begin position="663"/>
        <end position="679"/>
    </location>
</feature>
<dbReference type="SUPFAM" id="SSF53067">
    <property type="entry name" value="Actin-like ATPase domain"/>
    <property type="match status" value="1"/>
</dbReference>
<dbReference type="RefSeq" id="WP_136392919.1">
    <property type="nucleotide sequence ID" value="NZ_SSND01000001.1"/>
</dbReference>
<keyword evidence="2" id="KW-1133">Transmembrane helix</keyword>
<name>A0A4S3MQ13_9RHOB</name>
<evidence type="ECO:0000256" key="1">
    <source>
        <dbReference type="SAM" id="MobiDB-lite"/>
    </source>
</evidence>
<evidence type="ECO:0000313" key="3">
    <source>
        <dbReference type="EMBL" id="THD84538.1"/>
    </source>
</evidence>
<feature type="compositionally biased region" description="Low complexity" evidence="1">
    <location>
        <begin position="813"/>
        <end position="827"/>
    </location>
</feature>
<feature type="region of interest" description="Disordered" evidence="1">
    <location>
        <begin position="457"/>
        <end position="488"/>
    </location>
</feature>
<evidence type="ECO:0000256" key="2">
    <source>
        <dbReference type="SAM" id="Phobius"/>
    </source>
</evidence>
<feature type="region of interest" description="Disordered" evidence="1">
    <location>
        <begin position="333"/>
        <end position="424"/>
    </location>
</feature>
<dbReference type="EMBL" id="SSND01000001">
    <property type="protein sequence ID" value="THD84538.1"/>
    <property type="molecule type" value="Genomic_DNA"/>
</dbReference>
<feature type="compositionally biased region" description="Acidic residues" evidence="1">
    <location>
        <begin position="219"/>
        <end position="259"/>
    </location>
</feature>
<reference evidence="3 4" key="1">
    <citation type="submission" date="2019-04" db="EMBL/GenBank/DDBJ databases">
        <title>Draft genome sequence of Gemmobacter aestuarii sp. nov.</title>
        <authorList>
            <person name="Hameed A."/>
            <person name="Lin S.-Y."/>
            <person name="Shahina M."/>
            <person name="Lai W.-A."/>
            <person name="Young C.-C."/>
        </authorList>
    </citation>
    <scope>NUCLEOTIDE SEQUENCE [LARGE SCALE GENOMIC DNA]</scope>
    <source>
        <strain evidence="3 4">CC-PW-75</strain>
    </source>
</reference>
<feature type="compositionally biased region" description="Pro residues" evidence="1">
    <location>
        <begin position="943"/>
        <end position="955"/>
    </location>
</feature>
<feature type="transmembrane region" description="Helical" evidence="2">
    <location>
        <begin position="511"/>
        <end position="535"/>
    </location>
</feature>
<feature type="region of interest" description="Disordered" evidence="1">
    <location>
        <begin position="601"/>
        <end position="688"/>
    </location>
</feature>